<dbReference type="AlphaFoldDB" id="A0A3S5BRG9"/>
<evidence type="ECO:0000313" key="2">
    <source>
        <dbReference type="Proteomes" id="UP000784294"/>
    </source>
</evidence>
<keyword evidence="2" id="KW-1185">Reference proteome</keyword>
<comment type="caution">
    <text evidence="1">The sequence shown here is derived from an EMBL/GenBank/DDBJ whole genome shotgun (WGS) entry which is preliminary data.</text>
</comment>
<proteinExistence type="predicted"/>
<accession>A0A3S5BRG9</accession>
<organism evidence="1 2">
    <name type="scientific">Protopolystoma xenopodis</name>
    <dbReference type="NCBI Taxonomy" id="117903"/>
    <lineage>
        <taxon>Eukaryota</taxon>
        <taxon>Metazoa</taxon>
        <taxon>Spiralia</taxon>
        <taxon>Lophotrochozoa</taxon>
        <taxon>Platyhelminthes</taxon>
        <taxon>Monogenea</taxon>
        <taxon>Polyopisthocotylea</taxon>
        <taxon>Polystomatidea</taxon>
        <taxon>Polystomatidae</taxon>
        <taxon>Protopolystoma</taxon>
    </lineage>
</organism>
<protein>
    <submittedName>
        <fullName evidence="1">Uncharacterized protein</fullName>
    </submittedName>
</protein>
<gene>
    <name evidence="1" type="ORF">PXEA_LOCUS29643</name>
</gene>
<reference evidence="1" key="1">
    <citation type="submission" date="2018-11" db="EMBL/GenBank/DDBJ databases">
        <authorList>
            <consortium name="Pathogen Informatics"/>
        </authorList>
    </citation>
    <scope>NUCLEOTIDE SEQUENCE</scope>
</reference>
<dbReference type="Proteomes" id="UP000784294">
    <property type="component" value="Unassembled WGS sequence"/>
</dbReference>
<evidence type="ECO:0000313" key="1">
    <source>
        <dbReference type="EMBL" id="VEL36203.1"/>
    </source>
</evidence>
<dbReference type="EMBL" id="CAAALY010251646">
    <property type="protein sequence ID" value="VEL36203.1"/>
    <property type="molecule type" value="Genomic_DNA"/>
</dbReference>
<sequence>MASALEGLRASGTGGEARRVGRFRFAKSSGHRLALTGTARRRPAPIDLNYSLQPRGSFTSDCSGHRRRAKATQRWWWQSLFLSFSLSLSHTLSLSLSFQFALTWSPNQRPSTHQFTLSQFEDITSVRSSLLISSSAYIRTGLSCNTGLSGRYLVCVHWYVCALECCAPVSATRSISVVQSSGAASMYKCCRVALSVDSGGLSGLRLARFDIAMPVCMCVCVREDCEHTRRHCCGWSGTPRRSRLAKKQTYDFYWRTLHFV</sequence>
<name>A0A3S5BRG9_9PLAT</name>